<dbReference type="InterPro" id="IPR019019">
    <property type="entry name" value="H-type_lectin_domain"/>
</dbReference>
<gene>
    <name evidence="2" type="ORF">QCA50_004809</name>
</gene>
<accession>A0AAW0GDL3</accession>
<comment type="caution">
    <text evidence="2">The sequence shown here is derived from an EMBL/GenBank/DDBJ whole genome shotgun (WGS) entry which is preliminary data.</text>
</comment>
<dbReference type="EMBL" id="JASBNA010000005">
    <property type="protein sequence ID" value="KAK7691410.1"/>
    <property type="molecule type" value="Genomic_DNA"/>
</dbReference>
<name>A0AAW0GDL3_9APHY</name>
<dbReference type="AlphaFoldDB" id="A0AAW0GDL3"/>
<evidence type="ECO:0000313" key="3">
    <source>
        <dbReference type="Proteomes" id="UP001385951"/>
    </source>
</evidence>
<dbReference type="GO" id="GO:0030246">
    <property type="term" value="F:carbohydrate binding"/>
    <property type="evidence" value="ECO:0007669"/>
    <property type="project" value="InterPro"/>
</dbReference>
<dbReference type="GO" id="GO:0007155">
    <property type="term" value="P:cell adhesion"/>
    <property type="evidence" value="ECO:0007669"/>
    <property type="project" value="InterPro"/>
</dbReference>
<dbReference type="Gene3D" id="2.60.40.2080">
    <property type="match status" value="1"/>
</dbReference>
<organism evidence="2 3">
    <name type="scientific">Cerrena zonata</name>
    <dbReference type="NCBI Taxonomy" id="2478898"/>
    <lineage>
        <taxon>Eukaryota</taxon>
        <taxon>Fungi</taxon>
        <taxon>Dikarya</taxon>
        <taxon>Basidiomycota</taxon>
        <taxon>Agaricomycotina</taxon>
        <taxon>Agaricomycetes</taxon>
        <taxon>Polyporales</taxon>
        <taxon>Cerrenaceae</taxon>
        <taxon>Cerrena</taxon>
    </lineage>
</organism>
<dbReference type="Proteomes" id="UP001385951">
    <property type="component" value="Unassembled WGS sequence"/>
</dbReference>
<reference evidence="2 3" key="1">
    <citation type="submission" date="2022-09" db="EMBL/GenBank/DDBJ databases">
        <authorList>
            <person name="Palmer J.M."/>
        </authorList>
    </citation>
    <scope>NUCLEOTIDE SEQUENCE [LARGE SCALE GENOMIC DNA]</scope>
    <source>
        <strain evidence="2 3">DSM 7382</strain>
    </source>
</reference>
<protein>
    <recommendedName>
        <fullName evidence="1">H-type lectin domain-containing protein</fullName>
    </recommendedName>
</protein>
<dbReference type="Pfam" id="PF09458">
    <property type="entry name" value="H_lectin"/>
    <property type="match status" value="1"/>
</dbReference>
<evidence type="ECO:0000313" key="2">
    <source>
        <dbReference type="EMBL" id="KAK7691410.1"/>
    </source>
</evidence>
<proteinExistence type="predicted"/>
<dbReference type="SUPFAM" id="SSF141086">
    <property type="entry name" value="Agglutinin HPA-like"/>
    <property type="match status" value="1"/>
</dbReference>
<sequence length="353" mass="39543">MHYAICTFLPNSPPPGLEPSTFQCIMRIMRYYHMRDLSLRDKHFIGRCYPIDAGSAGAFTIQTKVSNLTLSHLCGTVQNLLTDRAPRGILFGVTRATSDKNLDLRSDFDAPPIPLPLSKPTLLLHAPRDDDTYQGSWLTLMTPDPVIQFGHLTITMDDLMDPVEWTQTKLQTFTYPYPLDEPPTVLVWFHSIKSLKSSIPAQQLSMPHAFNVDAVNVTSTSFQIVCNALPNCTLGITWLSYPATRRDIHSGVFNFEGNGKDNYEAWSQPFEVKLNGADSAKPTKVFAAFSRITTLGRNAYVALDFPQDTIMRSEMILKILSSKDTDLRKVKVTYIVIDTEVRHGIGLTKEAAL</sequence>
<feature type="domain" description="H-type lectin" evidence="1">
    <location>
        <begin position="171"/>
        <end position="238"/>
    </location>
</feature>
<keyword evidence="3" id="KW-1185">Reference proteome</keyword>
<dbReference type="InterPro" id="IPR037221">
    <property type="entry name" value="H-type_lectin_dom_sf"/>
</dbReference>
<evidence type="ECO:0000259" key="1">
    <source>
        <dbReference type="Pfam" id="PF09458"/>
    </source>
</evidence>